<dbReference type="InterPro" id="IPR006073">
    <property type="entry name" value="GTP-bd"/>
</dbReference>
<dbReference type="AlphaFoldDB" id="A0A226D0Y7"/>
<proteinExistence type="predicted"/>
<dbReference type="Gene3D" id="3.40.50.300">
    <property type="entry name" value="P-loop containing nucleotide triphosphate hydrolases"/>
    <property type="match status" value="1"/>
</dbReference>
<protein>
    <submittedName>
        <fullName evidence="2">GTPase Der</fullName>
    </submittedName>
</protein>
<dbReference type="GO" id="GO:0005525">
    <property type="term" value="F:GTP binding"/>
    <property type="evidence" value="ECO:0007669"/>
    <property type="project" value="InterPro"/>
</dbReference>
<keyword evidence="3" id="KW-1185">Reference proteome</keyword>
<organism evidence="2 3">
    <name type="scientific">Folsomia candida</name>
    <name type="common">Springtail</name>
    <dbReference type="NCBI Taxonomy" id="158441"/>
    <lineage>
        <taxon>Eukaryota</taxon>
        <taxon>Metazoa</taxon>
        <taxon>Ecdysozoa</taxon>
        <taxon>Arthropoda</taxon>
        <taxon>Hexapoda</taxon>
        <taxon>Collembola</taxon>
        <taxon>Entomobryomorpha</taxon>
        <taxon>Isotomoidea</taxon>
        <taxon>Isotomidae</taxon>
        <taxon>Proisotominae</taxon>
        <taxon>Folsomia</taxon>
    </lineage>
</organism>
<dbReference type="OrthoDB" id="188276at2759"/>
<reference evidence="2 3" key="1">
    <citation type="submission" date="2015-12" db="EMBL/GenBank/DDBJ databases">
        <title>The genome of Folsomia candida.</title>
        <authorList>
            <person name="Faddeeva A."/>
            <person name="Derks M.F."/>
            <person name="Anvar Y."/>
            <person name="Smit S."/>
            <person name="Van Straalen N."/>
            <person name="Roelofs D."/>
        </authorList>
    </citation>
    <scope>NUCLEOTIDE SEQUENCE [LARGE SCALE GENOMIC DNA]</scope>
    <source>
        <strain evidence="2 3">VU population</strain>
        <tissue evidence="2">Whole body</tissue>
    </source>
</reference>
<evidence type="ECO:0000313" key="3">
    <source>
        <dbReference type="Proteomes" id="UP000198287"/>
    </source>
</evidence>
<dbReference type="Proteomes" id="UP000198287">
    <property type="component" value="Unassembled WGS sequence"/>
</dbReference>
<dbReference type="Pfam" id="PF01926">
    <property type="entry name" value="MMR_HSR1"/>
    <property type="match status" value="1"/>
</dbReference>
<gene>
    <name evidence="2" type="ORF">Fcan01_26433</name>
</gene>
<dbReference type="EMBL" id="LNIX01000043">
    <property type="protein sequence ID" value="OXA38879.1"/>
    <property type="molecule type" value="Genomic_DNA"/>
</dbReference>
<evidence type="ECO:0000313" key="2">
    <source>
        <dbReference type="EMBL" id="OXA38879.1"/>
    </source>
</evidence>
<name>A0A226D0Y7_FOLCA</name>
<feature type="domain" description="G" evidence="1">
    <location>
        <begin position="70"/>
        <end position="190"/>
    </location>
</feature>
<dbReference type="SUPFAM" id="SSF52540">
    <property type="entry name" value="P-loop containing nucleoside triphosphate hydrolases"/>
    <property type="match status" value="1"/>
</dbReference>
<evidence type="ECO:0000259" key="1">
    <source>
        <dbReference type="Pfam" id="PF01926"/>
    </source>
</evidence>
<comment type="caution">
    <text evidence="2">The sequence shown here is derived from an EMBL/GenBank/DDBJ whole genome shotgun (WGS) entry which is preliminary data.</text>
</comment>
<sequence>MAREYSAVLAGIPGNQEKWRSPSGISLPKTEANVLVRGRSPQPHRPMAEGHTVFGGGVEEVTVADKANSGPLGSGKTSIFNLLARKDIAKVSHSAAPCTGSTQKVRLPCGDDLFVEVYDTAGLGDGLIETRHMAAERFRKSLYEISQDDGIHVLIFVVKKGDDLKSSFAIFRRYYVDMCRSKVPIVLVVTHVDSDTDWDQCNKDYKFHFSQESLFVQDCIPVCSAQVDTFPENIQDEITRLRELTRERIMICVGRNMQWPGLKVYPSLWERVFKRPFFGY</sequence>
<dbReference type="CDD" id="cd00882">
    <property type="entry name" value="Ras_like_GTPase"/>
    <property type="match status" value="1"/>
</dbReference>
<accession>A0A226D0Y7</accession>
<dbReference type="InterPro" id="IPR027417">
    <property type="entry name" value="P-loop_NTPase"/>
</dbReference>